<evidence type="ECO:0000256" key="1">
    <source>
        <dbReference type="ARBA" id="ARBA00004123"/>
    </source>
</evidence>
<dbReference type="SUPFAM" id="SSF103612">
    <property type="entry name" value="SBT domain"/>
    <property type="match status" value="1"/>
</dbReference>
<evidence type="ECO:0000259" key="10">
    <source>
        <dbReference type="PROSITE" id="PS51141"/>
    </source>
</evidence>
<keyword evidence="3 9" id="KW-0863">Zinc-finger</keyword>
<name>U5DBQ6_AMBTC</name>
<evidence type="ECO:0000256" key="9">
    <source>
        <dbReference type="PROSITE-ProRule" id="PRU00470"/>
    </source>
</evidence>
<protein>
    <recommendedName>
        <fullName evidence="10">SBP-type domain-containing protein</fullName>
    </recommendedName>
</protein>
<dbReference type="KEGG" id="atr:18446191"/>
<dbReference type="PROSITE" id="PS51141">
    <property type="entry name" value="ZF_SBP"/>
    <property type="match status" value="1"/>
</dbReference>
<dbReference type="GO" id="GO:0008270">
    <property type="term" value="F:zinc ion binding"/>
    <property type="evidence" value="ECO:0007669"/>
    <property type="project" value="UniProtKB-KW"/>
</dbReference>
<keyword evidence="12" id="KW-1185">Reference proteome</keyword>
<evidence type="ECO:0000256" key="6">
    <source>
        <dbReference type="ARBA" id="ARBA00023125"/>
    </source>
</evidence>
<evidence type="ECO:0000256" key="8">
    <source>
        <dbReference type="ARBA" id="ARBA00023242"/>
    </source>
</evidence>
<keyword evidence="4" id="KW-0862">Zinc</keyword>
<keyword evidence="5" id="KW-0805">Transcription regulation</keyword>
<organism evidence="11 12">
    <name type="scientific">Amborella trichopoda</name>
    <dbReference type="NCBI Taxonomy" id="13333"/>
    <lineage>
        <taxon>Eukaryota</taxon>
        <taxon>Viridiplantae</taxon>
        <taxon>Streptophyta</taxon>
        <taxon>Embryophyta</taxon>
        <taxon>Tracheophyta</taxon>
        <taxon>Spermatophyta</taxon>
        <taxon>Magnoliopsida</taxon>
        <taxon>Amborellales</taxon>
        <taxon>Amborellaceae</taxon>
        <taxon>Amborella</taxon>
    </lineage>
</organism>
<dbReference type="Gramene" id="ERN17843">
    <property type="protein sequence ID" value="ERN17843"/>
    <property type="gene ID" value="AMTR_s00047p00197010"/>
</dbReference>
<dbReference type="STRING" id="13333.U5DBQ6"/>
<evidence type="ECO:0000313" key="11">
    <source>
        <dbReference type="EMBL" id="ERN17843.1"/>
    </source>
</evidence>
<dbReference type="FunFam" id="4.10.1100.10:FF:000001">
    <property type="entry name" value="Squamosa promoter-binding-like protein 14"/>
    <property type="match status" value="1"/>
</dbReference>
<dbReference type="Gene3D" id="4.10.1100.10">
    <property type="entry name" value="Transcription factor, SBP-box domain"/>
    <property type="match status" value="1"/>
</dbReference>
<dbReference type="InterPro" id="IPR044817">
    <property type="entry name" value="SBP-like"/>
</dbReference>
<dbReference type="PANTHER" id="PTHR31251">
    <property type="entry name" value="SQUAMOSA PROMOTER-BINDING-LIKE PROTEIN 4"/>
    <property type="match status" value="1"/>
</dbReference>
<dbReference type="Pfam" id="PF03110">
    <property type="entry name" value="SBP"/>
    <property type="match status" value="1"/>
</dbReference>
<dbReference type="PANTHER" id="PTHR31251:SF226">
    <property type="entry name" value="SQUAMOSA PROMOTER-BINDING-LIKE PROTEIN 6"/>
    <property type="match status" value="1"/>
</dbReference>
<keyword evidence="7" id="KW-0804">Transcription</keyword>
<dbReference type="HOGENOM" id="CLU_042475_2_0_1"/>
<evidence type="ECO:0000256" key="3">
    <source>
        <dbReference type="ARBA" id="ARBA00022771"/>
    </source>
</evidence>
<keyword evidence="8" id="KW-0539">Nucleus</keyword>
<dbReference type="OrthoDB" id="514967at2759"/>
<dbReference type="EMBL" id="KI392311">
    <property type="protein sequence ID" value="ERN17843.1"/>
    <property type="molecule type" value="Genomic_DNA"/>
</dbReference>
<reference evidence="12" key="1">
    <citation type="journal article" date="2013" name="Science">
        <title>The Amborella genome and the evolution of flowering plants.</title>
        <authorList>
            <consortium name="Amborella Genome Project"/>
        </authorList>
    </citation>
    <scope>NUCLEOTIDE SEQUENCE [LARGE SCALE GENOMIC DNA]</scope>
</reference>
<comment type="subcellular location">
    <subcellularLocation>
        <location evidence="1">Nucleus</location>
    </subcellularLocation>
</comment>
<evidence type="ECO:0000256" key="4">
    <source>
        <dbReference type="ARBA" id="ARBA00022833"/>
    </source>
</evidence>
<dbReference type="GO" id="GO:0005634">
    <property type="term" value="C:nucleus"/>
    <property type="evidence" value="ECO:0000318"/>
    <property type="project" value="GO_Central"/>
</dbReference>
<keyword evidence="6" id="KW-0238">DNA-binding</keyword>
<gene>
    <name evidence="11" type="ORF">AMTR_s00047p00197010</name>
</gene>
<dbReference type="eggNOG" id="ENOG502RFZW">
    <property type="taxonomic scope" value="Eukaryota"/>
</dbReference>
<dbReference type="GO" id="GO:0001216">
    <property type="term" value="F:DNA-binding transcription activator activity"/>
    <property type="evidence" value="ECO:0000318"/>
    <property type="project" value="GO_Central"/>
</dbReference>
<dbReference type="InterPro" id="IPR036893">
    <property type="entry name" value="SBP_sf"/>
</dbReference>
<sequence length="405" mass="44664">MEWDRKTAPFDSGDPMVFLGKAHEENPLLISGFNGGKGGLSSSVTIDLKLGRLGDCESGFDERLTKKTVVQGKRGRGGVSGVPLCQVEGCNVDLRASKDYHKRHKVCDIHSKTAKVIVKGIEQRFCQQCSRFHLLAEFDDGKRSCRKRLAGHNERRRKPQLEARLGKSGRLLPAYPGDRFHGSSLITRTSFICPEIFPHAIDVGLPEPKCGNGNWFKPIKTEEDSIYNPEAHKPITNNQSILKPPFSLYNFGNYKNNPCLQDITSFDAPPTIEGLSRVVDSGCALSLLSSQSWSPSTDSSGIPIAQPLINLGGQAPSQFNVSQFSDIGHFTDKMISINSQTSTSVGSSRFSSSGMNSMEDEHLGAVLVSDSSDATDFKVKTEIMFHEQQRQVKQGNELFHWYPVT</sequence>
<feature type="domain" description="SBP-type" evidence="10">
    <location>
        <begin position="82"/>
        <end position="159"/>
    </location>
</feature>
<dbReference type="Proteomes" id="UP000017836">
    <property type="component" value="Unassembled WGS sequence"/>
</dbReference>
<dbReference type="GO" id="GO:0000976">
    <property type="term" value="F:transcription cis-regulatory region binding"/>
    <property type="evidence" value="ECO:0000318"/>
    <property type="project" value="GO_Central"/>
</dbReference>
<evidence type="ECO:0000313" key="12">
    <source>
        <dbReference type="Proteomes" id="UP000017836"/>
    </source>
</evidence>
<dbReference type="AlphaFoldDB" id="U5DBQ6"/>
<evidence type="ECO:0000256" key="2">
    <source>
        <dbReference type="ARBA" id="ARBA00022723"/>
    </source>
</evidence>
<keyword evidence="2" id="KW-0479">Metal-binding</keyword>
<dbReference type="InterPro" id="IPR004333">
    <property type="entry name" value="SBP_dom"/>
</dbReference>
<evidence type="ECO:0000256" key="5">
    <source>
        <dbReference type="ARBA" id="ARBA00023015"/>
    </source>
</evidence>
<evidence type="ECO:0000256" key="7">
    <source>
        <dbReference type="ARBA" id="ARBA00023163"/>
    </source>
</evidence>
<accession>U5DBQ6</accession>
<proteinExistence type="predicted"/>